<comment type="caution">
    <text evidence="2">The sequence shown here is derived from an EMBL/GenBank/DDBJ whole genome shotgun (WGS) entry which is preliminary data.</text>
</comment>
<name>A0A5C5FP96_9BASI</name>
<reference evidence="2 3" key="1">
    <citation type="submission" date="2019-03" db="EMBL/GenBank/DDBJ databases">
        <title>Rhodosporidium diobovatum UCD-FST 08-225 genome sequencing, assembly, and annotation.</title>
        <authorList>
            <person name="Fakankun I.U."/>
            <person name="Fristensky B."/>
            <person name="Levin D.B."/>
        </authorList>
    </citation>
    <scope>NUCLEOTIDE SEQUENCE [LARGE SCALE GENOMIC DNA]</scope>
    <source>
        <strain evidence="2 3">UCD-FST 08-225</strain>
    </source>
</reference>
<dbReference type="EMBL" id="SOZI01000158">
    <property type="protein sequence ID" value="TNY18066.1"/>
    <property type="molecule type" value="Genomic_DNA"/>
</dbReference>
<gene>
    <name evidence="2" type="ORF">DMC30DRAFT_75271</name>
</gene>
<accession>A0A5C5FP96</accession>
<evidence type="ECO:0000256" key="1">
    <source>
        <dbReference type="SAM" id="MobiDB-lite"/>
    </source>
</evidence>
<feature type="region of interest" description="Disordered" evidence="1">
    <location>
        <begin position="62"/>
        <end position="82"/>
    </location>
</feature>
<dbReference type="Proteomes" id="UP000311382">
    <property type="component" value="Unassembled WGS sequence"/>
</dbReference>
<organism evidence="2 3">
    <name type="scientific">Rhodotorula diobovata</name>
    <dbReference type="NCBI Taxonomy" id="5288"/>
    <lineage>
        <taxon>Eukaryota</taxon>
        <taxon>Fungi</taxon>
        <taxon>Dikarya</taxon>
        <taxon>Basidiomycota</taxon>
        <taxon>Pucciniomycotina</taxon>
        <taxon>Microbotryomycetes</taxon>
        <taxon>Sporidiobolales</taxon>
        <taxon>Sporidiobolaceae</taxon>
        <taxon>Rhodotorula</taxon>
    </lineage>
</organism>
<proteinExistence type="predicted"/>
<protein>
    <submittedName>
        <fullName evidence="2">Uncharacterized protein</fullName>
    </submittedName>
</protein>
<sequence>MCARGQTVSGDPPEHARHESTSTSIEAGPGGRGLTRKAAPCASSQPRAAFGKSLVRAVASASLSSRPLSPTRHRHTTPDTMLQSTARRTVLSAPRLAGRRSLQTVRSCGPIAPLHPVISPSLTLLAPLCAMSPGSARHVDVQADAPWQPQADGVDGEEAGGARGGRLGSVAGAGIELMTTTMTVIGGSLACAQLTVVGVGALTLYFTSGKGKTELANNLEAPPSPFKK</sequence>
<keyword evidence="3" id="KW-1185">Reference proteome</keyword>
<feature type="region of interest" description="Disordered" evidence="1">
    <location>
        <begin position="1"/>
        <end position="45"/>
    </location>
</feature>
<evidence type="ECO:0000313" key="2">
    <source>
        <dbReference type="EMBL" id="TNY18066.1"/>
    </source>
</evidence>
<evidence type="ECO:0000313" key="3">
    <source>
        <dbReference type="Proteomes" id="UP000311382"/>
    </source>
</evidence>
<dbReference type="AlphaFoldDB" id="A0A5C5FP96"/>